<dbReference type="InParanoid" id="G0MMK4"/>
<proteinExistence type="predicted"/>
<sequence length="170" mass="19081">MTSYCVVCEIAQGQITVFDFTKQQLTILPSNSNAAIGEFYRSGRNGALTSVDPEVFVKESLEFSVKRSKTHIKTFVICPKSDTLSSSLKNTFSGKPWSPLLGFVRDPKGMLADSFEKGRRHEVLLKYSPISDTVFDVVNVTNFKTKRDAKQVQQTKTTMTTRSQTRARKV</sequence>
<reference evidence="3" key="1">
    <citation type="submission" date="2011-07" db="EMBL/GenBank/DDBJ databases">
        <authorList>
            <consortium name="Caenorhabditis brenneri Sequencing and Analysis Consortium"/>
            <person name="Wilson R.K."/>
        </authorList>
    </citation>
    <scope>NUCLEOTIDE SEQUENCE [LARGE SCALE GENOMIC DNA]</scope>
    <source>
        <strain evidence="3">PB2801</strain>
    </source>
</reference>
<dbReference type="AlphaFoldDB" id="G0MMK4"/>
<evidence type="ECO:0000313" key="2">
    <source>
        <dbReference type="EMBL" id="EGT37517.1"/>
    </source>
</evidence>
<dbReference type="Proteomes" id="UP000008068">
    <property type="component" value="Unassembled WGS sequence"/>
</dbReference>
<dbReference type="EMBL" id="GL379802">
    <property type="protein sequence ID" value="EGT37517.1"/>
    <property type="molecule type" value="Genomic_DNA"/>
</dbReference>
<evidence type="ECO:0000259" key="1">
    <source>
        <dbReference type="Pfam" id="PF23047"/>
    </source>
</evidence>
<dbReference type="HOGENOM" id="CLU_134001_0_0_1"/>
<gene>
    <name evidence="2" type="ORF">CAEBREN_02851</name>
</gene>
<organism evidence="3">
    <name type="scientific">Caenorhabditis brenneri</name>
    <name type="common">Nematode worm</name>
    <dbReference type="NCBI Taxonomy" id="135651"/>
    <lineage>
        <taxon>Eukaryota</taxon>
        <taxon>Metazoa</taxon>
        <taxon>Ecdysozoa</taxon>
        <taxon>Nematoda</taxon>
        <taxon>Chromadorea</taxon>
        <taxon>Rhabditida</taxon>
        <taxon>Rhabditina</taxon>
        <taxon>Rhabditomorpha</taxon>
        <taxon>Rhabditoidea</taxon>
        <taxon>Rhabditidae</taxon>
        <taxon>Peloderinae</taxon>
        <taxon>Caenorhabditis</taxon>
    </lineage>
</organism>
<feature type="domain" description="DUF7038" evidence="1">
    <location>
        <begin position="69"/>
        <end position="150"/>
    </location>
</feature>
<dbReference type="Pfam" id="PF23047">
    <property type="entry name" value="DUF7038"/>
    <property type="match status" value="1"/>
</dbReference>
<evidence type="ECO:0000313" key="3">
    <source>
        <dbReference type="Proteomes" id="UP000008068"/>
    </source>
</evidence>
<name>G0MMK4_CAEBE</name>
<accession>G0MMK4</accession>
<protein>
    <recommendedName>
        <fullName evidence="1">DUF7038 domain-containing protein</fullName>
    </recommendedName>
</protein>
<dbReference type="InterPro" id="IPR055466">
    <property type="entry name" value="DUF7038"/>
</dbReference>
<keyword evidence="3" id="KW-1185">Reference proteome</keyword>